<gene>
    <name evidence="2" type="ORF">RHGRI_026258</name>
</gene>
<dbReference type="GO" id="GO:0046983">
    <property type="term" value="F:protein dimerization activity"/>
    <property type="evidence" value="ECO:0007669"/>
    <property type="project" value="InterPro"/>
</dbReference>
<dbReference type="InterPro" id="IPR008906">
    <property type="entry name" value="HATC_C_dom"/>
</dbReference>
<feature type="domain" description="HAT C-terminal dimerisation" evidence="1">
    <location>
        <begin position="7"/>
        <end position="60"/>
    </location>
</feature>
<dbReference type="Pfam" id="PF05699">
    <property type="entry name" value="Dimer_Tnp_hAT"/>
    <property type="match status" value="1"/>
</dbReference>
<sequence>MVDRGVLEPRVWWLVHGASATILQSLALKLLSQPCSSSCCERNWSTYSFIHSMRRNKMTPQ</sequence>
<keyword evidence="3" id="KW-1185">Reference proteome</keyword>
<organism evidence="2 3">
    <name type="scientific">Rhododendron griersonianum</name>
    <dbReference type="NCBI Taxonomy" id="479676"/>
    <lineage>
        <taxon>Eukaryota</taxon>
        <taxon>Viridiplantae</taxon>
        <taxon>Streptophyta</taxon>
        <taxon>Embryophyta</taxon>
        <taxon>Tracheophyta</taxon>
        <taxon>Spermatophyta</taxon>
        <taxon>Magnoliopsida</taxon>
        <taxon>eudicotyledons</taxon>
        <taxon>Gunneridae</taxon>
        <taxon>Pentapetalae</taxon>
        <taxon>asterids</taxon>
        <taxon>Ericales</taxon>
        <taxon>Ericaceae</taxon>
        <taxon>Ericoideae</taxon>
        <taxon>Rhodoreae</taxon>
        <taxon>Rhododendron</taxon>
    </lineage>
</organism>
<name>A0AAV6IS73_9ERIC</name>
<comment type="caution">
    <text evidence="2">The sequence shown here is derived from an EMBL/GenBank/DDBJ whole genome shotgun (WGS) entry which is preliminary data.</text>
</comment>
<evidence type="ECO:0000313" key="2">
    <source>
        <dbReference type="EMBL" id="KAG5531581.1"/>
    </source>
</evidence>
<reference evidence="2" key="1">
    <citation type="submission" date="2020-08" db="EMBL/GenBank/DDBJ databases">
        <title>Plant Genome Project.</title>
        <authorList>
            <person name="Zhang R.-G."/>
        </authorList>
    </citation>
    <scope>NUCLEOTIDE SEQUENCE</scope>
    <source>
        <strain evidence="2">WSP0</strain>
        <tissue evidence="2">Leaf</tissue>
    </source>
</reference>
<dbReference type="AlphaFoldDB" id="A0AAV6IS73"/>
<protein>
    <recommendedName>
        <fullName evidence="1">HAT C-terminal dimerisation domain-containing protein</fullName>
    </recommendedName>
</protein>
<dbReference type="InterPro" id="IPR012337">
    <property type="entry name" value="RNaseH-like_sf"/>
</dbReference>
<proteinExistence type="predicted"/>
<dbReference type="SUPFAM" id="SSF53098">
    <property type="entry name" value="Ribonuclease H-like"/>
    <property type="match status" value="1"/>
</dbReference>
<dbReference type="Proteomes" id="UP000823749">
    <property type="component" value="Chromosome 9"/>
</dbReference>
<dbReference type="EMBL" id="JACTNZ010000009">
    <property type="protein sequence ID" value="KAG5531581.1"/>
    <property type="molecule type" value="Genomic_DNA"/>
</dbReference>
<evidence type="ECO:0000259" key="1">
    <source>
        <dbReference type="Pfam" id="PF05699"/>
    </source>
</evidence>
<evidence type="ECO:0000313" key="3">
    <source>
        <dbReference type="Proteomes" id="UP000823749"/>
    </source>
</evidence>
<accession>A0AAV6IS73</accession>